<name>A0A7C3VK24_9CYAN</name>
<dbReference type="PROSITE" id="PS51186">
    <property type="entry name" value="GNAT"/>
    <property type="match status" value="1"/>
</dbReference>
<accession>A0A7C3VK24</accession>
<gene>
    <name evidence="2" type="ORF">ENR15_22515</name>
</gene>
<dbReference type="InterPro" id="IPR016181">
    <property type="entry name" value="Acyl_CoA_acyltransferase"/>
</dbReference>
<reference evidence="2" key="1">
    <citation type="journal article" date="2020" name="mSystems">
        <title>Genome- and Community-Level Interaction Insights into Carbon Utilization and Element Cycling Functions of Hydrothermarchaeota in Hydrothermal Sediment.</title>
        <authorList>
            <person name="Zhou Z."/>
            <person name="Liu Y."/>
            <person name="Xu W."/>
            <person name="Pan J."/>
            <person name="Luo Z.H."/>
            <person name="Li M."/>
        </authorList>
    </citation>
    <scope>NUCLEOTIDE SEQUENCE [LARGE SCALE GENOMIC DNA]</scope>
    <source>
        <strain evidence="2">SpSt-374</strain>
    </source>
</reference>
<dbReference type="EMBL" id="DSPX01000231">
    <property type="protein sequence ID" value="HGG03332.1"/>
    <property type="molecule type" value="Genomic_DNA"/>
</dbReference>
<dbReference type="Pfam" id="PF00583">
    <property type="entry name" value="Acetyltransf_1"/>
    <property type="match status" value="1"/>
</dbReference>
<dbReference type="GO" id="GO:0016747">
    <property type="term" value="F:acyltransferase activity, transferring groups other than amino-acyl groups"/>
    <property type="evidence" value="ECO:0007669"/>
    <property type="project" value="InterPro"/>
</dbReference>
<dbReference type="InterPro" id="IPR000182">
    <property type="entry name" value="GNAT_dom"/>
</dbReference>
<dbReference type="CDD" id="cd04301">
    <property type="entry name" value="NAT_SF"/>
    <property type="match status" value="1"/>
</dbReference>
<organism evidence="2">
    <name type="scientific">Planktothricoides sp. SpSt-374</name>
    <dbReference type="NCBI Taxonomy" id="2282167"/>
    <lineage>
        <taxon>Bacteria</taxon>
        <taxon>Bacillati</taxon>
        <taxon>Cyanobacteriota</taxon>
        <taxon>Cyanophyceae</taxon>
        <taxon>Oscillatoriophycideae</taxon>
        <taxon>Oscillatoriales</taxon>
        <taxon>Oscillatoriaceae</taxon>
        <taxon>Planktothricoides</taxon>
    </lineage>
</organism>
<feature type="domain" description="N-acetyltransferase" evidence="1">
    <location>
        <begin position="6"/>
        <end position="187"/>
    </location>
</feature>
<dbReference type="AlphaFoldDB" id="A0A7C3VK24"/>
<keyword evidence="2" id="KW-0808">Transferase</keyword>
<protein>
    <submittedName>
        <fullName evidence="2">GNAT family N-acetyltransferase</fullName>
    </submittedName>
</protein>
<evidence type="ECO:0000313" key="2">
    <source>
        <dbReference type="EMBL" id="HGG03332.1"/>
    </source>
</evidence>
<evidence type="ECO:0000259" key="1">
    <source>
        <dbReference type="PROSITE" id="PS51186"/>
    </source>
</evidence>
<sequence>MTPANYQFLQAENRHIHSIVQIHNHHVLDRQTLAGDQGFLLAPVTGEEINHNLTNGSQYWLAVEDRDEVLGFVLLTQPKIDDELLSQIIWQEASCIDKILTTQHFYIKILAVNPNYMGQGIGQFLYTSLYQSLAPAVLSAFIVTKPACNQRSLAFHQRQGFRQIGTFRQEVFLDLPNYESILVFKEI</sequence>
<proteinExistence type="predicted"/>
<dbReference type="SUPFAM" id="SSF55729">
    <property type="entry name" value="Acyl-CoA N-acyltransferases (Nat)"/>
    <property type="match status" value="1"/>
</dbReference>
<comment type="caution">
    <text evidence="2">The sequence shown here is derived from an EMBL/GenBank/DDBJ whole genome shotgun (WGS) entry which is preliminary data.</text>
</comment>
<dbReference type="Gene3D" id="3.40.630.30">
    <property type="match status" value="1"/>
</dbReference>